<dbReference type="InterPro" id="IPR018392">
    <property type="entry name" value="LysM"/>
</dbReference>
<dbReference type="SUPFAM" id="SSF54106">
    <property type="entry name" value="LysM domain"/>
    <property type="match status" value="1"/>
</dbReference>
<organism evidence="3">
    <name type="scientific">Selaginella moellendorffii</name>
    <name type="common">Spikemoss</name>
    <dbReference type="NCBI Taxonomy" id="88036"/>
    <lineage>
        <taxon>Eukaryota</taxon>
        <taxon>Viridiplantae</taxon>
        <taxon>Streptophyta</taxon>
        <taxon>Embryophyta</taxon>
        <taxon>Tracheophyta</taxon>
        <taxon>Lycopodiopsida</taxon>
        <taxon>Selaginellales</taxon>
        <taxon>Selaginellaceae</taxon>
        <taxon>Selaginella</taxon>
    </lineage>
</organism>
<feature type="domain" description="LysM" evidence="1">
    <location>
        <begin position="382"/>
        <end position="426"/>
    </location>
</feature>
<gene>
    <name evidence="2" type="ORF">SELMODRAFT_426005</name>
</gene>
<dbReference type="Proteomes" id="UP000001514">
    <property type="component" value="Unassembled WGS sequence"/>
</dbReference>
<dbReference type="STRING" id="88036.D8SV09"/>
<accession>D8SV09</accession>
<evidence type="ECO:0000259" key="1">
    <source>
        <dbReference type="PROSITE" id="PS51782"/>
    </source>
</evidence>
<dbReference type="HOGENOM" id="CLU_511332_0_0_1"/>
<protein>
    <recommendedName>
        <fullName evidence="1">LysM domain-containing protein</fullName>
    </recommendedName>
</protein>
<evidence type="ECO:0000313" key="3">
    <source>
        <dbReference type="Proteomes" id="UP000001514"/>
    </source>
</evidence>
<feature type="domain" description="LysM" evidence="1">
    <location>
        <begin position="78"/>
        <end position="122"/>
    </location>
</feature>
<evidence type="ECO:0000313" key="2">
    <source>
        <dbReference type="EMBL" id="EFJ11789.1"/>
    </source>
</evidence>
<dbReference type="AlphaFoldDB" id="D8SV09"/>
<name>D8SV09_SELML</name>
<dbReference type="KEGG" id="smo:SELMODRAFT_426005"/>
<dbReference type="PANTHER" id="PTHR33734:SF26">
    <property type="entry name" value="LYSM DOMAIN-CONTAINING PROTEIN"/>
    <property type="match status" value="1"/>
</dbReference>
<dbReference type="OMA" id="CENGMIT"/>
<dbReference type="InterPro" id="IPR036779">
    <property type="entry name" value="LysM_dom_sf"/>
</dbReference>
<feature type="domain" description="LysM" evidence="1">
    <location>
        <begin position="264"/>
        <end position="308"/>
    </location>
</feature>
<dbReference type="EMBL" id="GL377644">
    <property type="protein sequence ID" value="EFJ11789.1"/>
    <property type="molecule type" value="Genomic_DNA"/>
</dbReference>
<dbReference type="Gene3D" id="3.10.350.10">
    <property type="entry name" value="LysM domain"/>
    <property type="match status" value="3"/>
</dbReference>
<keyword evidence="3" id="KW-1185">Reference proteome</keyword>
<dbReference type="Pfam" id="PF01476">
    <property type="entry name" value="LysM"/>
    <property type="match status" value="4"/>
</dbReference>
<dbReference type="InParanoid" id="D8SV09"/>
<proteinExistence type="predicted"/>
<reference evidence="2 3" key="1">
    <citation type="journal article" date="2011" name="Science">
        <title>The Selaginella genome identifies genetic changes associated with the evolution of vascular plants.</title>
        <authorList>
            <person name="Banks J.A."/>
            <person name="Nishiyama T."/>
            <person name="Hasebe M."/>
            <person name="Bowman J.L."/>
            <person name="Gribskov M."/>
            <person name="dePamphilis C."/>
            <person name="Albert V.A."/>
            <person name="Aono N."/>
            <person name="Aoyama T."/>
            <person name="Ambrose B.A."/>
            <person name="Ashton N.W."/>
            <person name="Axtell M.J."/>
            <person name="Barker E."/>
            <person name="Barker M.S."/>
            <person name="Bennetzen J.L."/>
            <person name="Bonawitz N.D."/>
            <person name="Chapple C."/>
            <person name="Cheng C."/>
            <person name="Correa L.G."/>
            <person name="Dacre M."/>
            <person name="DeBarry J."/>
            <person name="Dreyer I."/>
            <person name="Elias M."/>
            <person name="Engstrom E.M."/>
            <person name="Estelle M."/>
            <person name="Feng L."/>
            <person name="Finet C."/>
            <person name="Floyd S.K."/>
            <person name="Frommer W.B."/>
            <person name="Fujita T."/>
            <person name="Gramzow L."/>
            <person name="Gutensohn M."/>
            <person name="Harholt J."/>
            <person name="Hattori M."/>
            <person name="Heyl A."/>
            <person name="Hirai T."/>
            <person name="Hiwatashi Y."/>
            <person name="Ishikawa M."/>
            <person name="Iwata M."/>
            <person name="Karol K.G."/>
            <person name="Koehler B."/>
            <person name="Kolukisaoglu U."/>
            <person name="Kubo M."/>
            <person name="Kurata T."/>
            <person name="Lalonde S."/>
            <person name="Li K."/>
            <person name="Li Y."/>
            <person name="Litt A."/>
            <person name="Lyons E."/>
            <person name="Manning G."/>
            <person name="Maruyama T."/>
            <person name="Michael T.P."/>
            <person name="Mikami K."/>
            <person name="Miyazaki S."/>
            <person name="Morinaga S."/>
            <person name="Murata T."/>
            <person name="Mueller-Roeber B."/>
            <person name="Nelson D.R."/>
            <person name="Obara M."/>
            <person name="Oguri Y."/>
            <person name="Olmstead R.G."/>
            <person name="Onodera N."/>
            <person name="Petersen B.L."/>
            <person name="Pils B."/>
            <person name="Prigge M."/>
            <person name="Rensing S.A."/>
            <person name="Riano-Pachon D.M."/>
            <person name="Roberts A.W."/>
            <person name="Sato Y."/>
            <person name="Scheller H.V."/>
            <person name="Schulz B."/>
            <person name="Schulz C."/>
            <person name="Shakirov E.V."/>
            <person name="Shibagaki N."/>
            <person name="Shinohara N."/>
            <person name="Shippen D.E."/>
            <person name="Soerensen I."/>
            <person name="Sotooka R."/>
            <person name="Sugimoto N."/>
            <person name="Sugita M."/>
            <person name="Sumikawa N."/>
            <person name="Tanurdzic M."/>
            <person name="Theissen G."/>
            <person name="Ulvskov P."/>
            <person name="Wakazuki S."/>
            <person name="Weng J.K."/>
            <person name="Willats W.W."/>
            <person name="Wipf D."/>
            <person name="Wolf P.G."/>
            <person name="Yang L."/>
            <person name="Zimmer A.D."/>
            <person name="Zhu Q."/>
            <person name="Mitros T."/>
            <person name="Hellsten U."/>
            <person name="Loque D."/>
            <person name="Otillar R."/>
            <person name="Salamov A."/>
            <person name="Schmutz J."/>
            <person name="Shapiro H."/>
            <person name="Lindquist E."/>
            <person name="Lucas S."/>
            <person name="Rokhsar D."/>
            <person name="Grigoriev I.V."/>
        </authorList>
    </citation>
    <scope>NUCLEOTIDE SEQUENCE [LARGE SCALE GENOMIC DNA]</scope>
</reference>
<feature type="domain" description="LysM" evidence="1">
    <location>
        <begin position="141"/>
        <end position="189"/>
    </location>
</feature>
<dbReference type="Gramene" id="EFJ11789">
    <property type="protein sequence ID" value="EFJ11789"/>
    <property type="gene ID" value="SELMODRAFT_426005"/>
</dbReference>
<dbReference type="CDD" id="cd00118">
    <property type="entry name" value="LysM"/>
    <property type="match status" value="1"/>
</dbReference>
<dbReference type="PROSITE" id="PS51782">
    <property type="entry name" value="LYSM"/>
    <property type="match status" value="4"/>
</dbReference>
<sequence>MPIVEAPLIANATCGACGTNYTASIGETLESVAAYCKISLRDAADANPGINSTANLTGLPLRIPCRNSDPAHCGTCGASYVIKEQDILFDIAHSCGMDLAELEMANRDIDFENVYPGQLIRIPCEADNATIALTGCGACGIEYTATTNGESLNQVARDCGTSIQELSLANPGLHLSSNSTMIQGQKLRIPCNSTASCGPCGNSYTILHESRRHVAAKCRVGFIDLQASNPSTDLDDLQPGQRLTIPCKQRTTLGIKCSRHLCDTTIVVKNSSSVFDVAKLCNVTPALISYANGIPESGVIYPGQSLAIPCEDSPAPLRSCSICGSTVAPLVAVDLATVARVCGVSVKGIQEATNIKLADVAFGDVLSIPCHDEDVGCGPCGVAYKAVDGDTLPSIAVKCSTIISDIQMVNPALNASEPLAGKLVSIPCRLSSTIVAAVKAEHEKLDNRAGGKPRQVGIKLKSLFLDTRSSLHWQAGFNVHHFE</sequence>
<dbReference type="SMART" id="SM00257">
    <property type="entry name" value="LysM"/>
    <property type="match status" value="4"/>
</dbReference>
<dbReference type="PANTHER" id="PTHR33734">
    <property type="entry name" value="LYSM DOMAIN-CONTAINING GPI-ANCHORED PROTEIN 2"/>
    <property type="match status" value="1"/>
</dbReference>